<evidence type="ECO:0000256" key="1">
    <source>
        <dbReference type="ARBA" id="ARBA00004141"/>
    </source>
</evidence>
<dbReference type="EMBL" id="BBNO01000003">
    <property type="protein sequence ID" value="GAO08114.1"/>
    <property type="molecule type" value="Genomic_DNA"/>
</dbReference>
<dbReference type="Gene3D" id="1.20.5.110">
    <property type="match status" value="1"/>
</dbReference>
<reference evidence="11" key="1">
    <citation type="submission" date="2014-09" db="EMBL/GenBank/DDBJ databases">
        <title>Whole genome shotgun sequence of Streptomyces sp. NBRC 110027.</title>
        <authorList>
            <person name="Komaki H."/>
            <person name="Ichikawa N."/>
            <person name="Katano-Makiyama Y."/>
            <person name="Hosoyama A."/>
            <person name="Hashimoto M."/>
            <person name="Uohara A."/>
            <person name="Kitahashi Y."/>
            <person name="Ohji S."/>
            <person name="Kimura A."/>
            <person name="Yamazoe A."/>
            <person name="Igarashi Y."/>
            <person name="Fujita N."/>
        </authorList>
    </citation>
    <scope>NUCLEOTIDE SEQUENCE [LARGE SCALE GENOMIC DNA]</scope>
    <source>
        <strain evidence="11">NBRC 110027</strain>
    </source>
</reference>
<feature type="domain" description="Potassium channel" evidence="9">
    <location>
        <begin position="34"/>
        <end position="112"/>
    </location>
</feature>
<evidence type="ECO:0000256" key="8">
    <source>
        <dbReference type="SAM" id="Phobius"/>
    </source>
</evidence>
<comment type="caution">
    <text evidence="10">The sequence shown here is derived from an EMBL/GenBank/DDBJ whole genome shotgun (WGS) entry which is preliminary data.</text>
</comment>
<feature type="transmembrane region" description="Helical" evidence="8">
    <location>
        <begin position="88"/>
        <end position="113"/>
    </location>
</feature>
<name>A0A0P4R5M1_9ACTN</name>
<sequence>MVPSFLVSVLNRLFRNEAWRRLHAQAAIWVTVVMTAVLLAGAALVVVAESGAPHANITSYPKALWWSIETATTVGYGDFYPVTLWGRVIASLLMLSAITAFGVITAALATWFVGHAEQDMVRLGKAVGNHAREDAEALRSELHTLHERFDHVESLIRDKGTHSAS</sequence>
<evidence type="ECO:0000259" key="9">
    <source>
        <dbReference type="Pfam" id="PF07885"/>
    </source>
</evidence>
<dbReference type="InterPro" id="IPR013099">
    <property type="entry name" value="K_chnl_dom"/>
</dbReference>
<comment type="subcellular location">
    <subcellularLocation>
        <location evidence="1">Membrane</location>
        <topology evidence="1">Multi-pass membrane protein</topology>
    </subcellularLocation>
</comment>
<evidence type="ECO:0000313" key="10">
    <source>
        <dbReference type="EMBL" id="GAO08114.1"/>
    </source>
</evidence>
<proteinExistence type="predicted"/>
<dbReference type="Gene3D" id="1.10.287.70">
    <property type="match status" value="1"/>
</dbReference>
<keyword evidence="7" id="KW-0407">Ion channel</keyword>
<accession>A0A0P4R5M1</accession>
<dbReference type="SUPFAM" id="SSF81324">
    <property type="entry name" value="Voltage-gated potassium channels"/>
    <property type="match status" value="1"/>
</dbReference>
<evidence type="ECO:0000256" key="7">
    <source>
        <dbReference type="ARBA" id="ARBA00023303"/>
    </source>
</evidence>
<organism evidence="10 11">
    <name type="scientific">Streptomyces lydicamycinicus</name>
    <dbReference type="NCBI Taxonomy" id="1546107"/>
    <lineage>
        <taxon>Bacteria</taxon>
        <taxon>Bacillati</taxon>
        <taxon>Actinomycetota</taxon>
        <taxon>Actinomycetes</taxon>
        <taxon>Kitasatosporales</taxon>
        <taxon>Streptomycetaceae</taxon>
        <taxon>Streptomyces</taxon>
    </lineage>
</organism>
<evidence type="ECO:0000256" key="6">
    <source>
        <dbReference type="ARBA" id="ARBA00023136"/>
    </source>
</evidence>
<keyword evidence="2" id="KW-0813">Transport</keyword>
<dbReference type="Pfam" id="PF07885">
    <property type="entry name" value="Ion_trans_2"/>
    <property type="match status" value="1"/>
</dbReference>
<keyword evidence="6 8" id="KW-0472">Membrane</keyword>
<dbReference type="PANTHER" id="PTHR11537">
    <property type="entry name" value="VOLTAGE-GATED POTASSIUM CHANNEL"/>
    <property type="match status" value="1"/>
</dbReference>
<reference evidence="10 11" key="2">
    <citation type="journal article" date="2015" name="Stand. Genomic Sci.">
        <title>Draft genome sequence of marine-derived Streptomyces sp. TP-A0598, a producer of anti-MRSA antibiotic lydicamycins.</title>
        <authorList>
            <person name="Komaki H."/>
            <person name="Ichikawa N."/>
            <person name="Hosoyama A."/>
            <person name="Fujita N."/>
            <person name="Igarashi Y."/>
        </authorList>
    </citation>
    <scope>NUCLEOTIDE SEQUENCE [LARGE SCALE GENOMIC DNA]</scope>
    <source>
        <strain evidence="10 11">NBRC 110027</strain>
    </source>
</reference>
<feature type="transmembrane region" description="Helical" evidence="8">
    <location>
        <begin position="26"/>
        <end position="48"/>
    </location>
</feature>
<dbReference type="AlphaFoldDB" id="A0A0P4R5M1"/>
<keyword evidence="4 8" id="KW-1133">Transmembrane helix</keyword>
<dbReference type="GO" id="GO:0008076">
    <property type="term" value="C:voltage-gated potassium channel complex"/>
    <property type="evidence" value="ECO:0007669"/>
    <property type="project" value="InterPro"/>
</dbReference>
<dbReference type="GO" id="GO:0005249">
    <property type="term" value="F:voltage-gated potassium channel activity"/>
    <property type="evidence" value="ECO:0007669"/>
    <property type="project" value="InterPro"/>
</dbReference>
<keyword evidence="3 8" id="KW-0812">Transmembrane</keyword>
<dbReference type="PRINTS" id="PR00169">
    <property type="entry name" value="KCHANNEL"/>
</dbReference>
<dbReference type="InterPro" id="IPR028325">
    <property type="entry name" value="VG_K_chnl"/>
</dbReference>
<evidence type="ECO:0000256" key="4">
    <source>
        <dbReference type="ARBA" id="ARBA00022989"/>
    </source>
</evidence>
<dbReference type="RefSeq" id="WP_042153189.1">
    <property type="nucleotide sequence ID" value="NZ_BBNO01000003.1"/>
</dbReference>
<dbReference type="GO" id="GO:0001508">
    <property type="term" value="P:action potential"/>
    <property type="evidence" value="ECO:0007669"/>
    <property type="project" value="TreeGrafter"/>
</dbReference>
<keyword evidence="5" id="KW-0406">Ion transport</keyword>
<evidence type="ECO:0000256" key="2">
    <source>
        <dbReference type="ARBA" id="ARBA00022448"/>
    </source>
</evidence>
<dbReference type="Proteomes" id="UP000048965">
    <property type="component" value="Unassembled WGS sequence"/>
</dbReference>
<evidence type="ECO:0000256" key="5">
    <source>
        <dbReference type="ARBA" id="ARBA00023065"/>
    </source>
</evidence>
<protein>
    <recommendedName>
        <fullName evidence="9">Potassium channel domain-containing protein</fullName>
    </recommendedName>
</protein>
<gene>
    <name evidence="10" type="ORF">TPA0598_03_05750</name>
</gene>
<keyword evidence="11" id="KW-1185">Reference proteome</keyword>
<evidence type="ECO:0000313" key="11">
    <source>
        <dbReference type="Proteomes" id="UP000048965"/>
    </source>
</evidence>
<evidence type="ECO:0000256" key="3">
    <source>
        <dbReference type="ARBA" id="ARBA00022692"/>
    </source>
</evidence>
<dbReference type="PANTHER" id="PTHR11537:SF254">
    <property type="entry name" value="POTASSIUM VOLTAGE-GATED CHANNEL PROTEIN SHAB"/>
    <property type="match status" value="1"/>
</dbReference>